<protein>
    <submittedName>
        <fullName evidence="1">Macaca fascicularis brain cDNA clone: QmoA-11979, similar to human nucleosomal binding protein 1 (NSBP1), mRNA, RefSeq: NM_030763.1</fullName>
    </submittedName>
</protein>
<dbReference type="AlphaFoldDB" id="I7GEB1"/>
<organism evidence="1">
    <name type="scientific">Macaca fascicularis</name>
    <name type="common">Crab-eating macaque</name>
    <name type="synonym">Cynomolgus monkey</name>
    <dbReference type="NCBI Taxonomy" id="9541"/>
    <lineage>
        <taxon>Eukaryota</taxon>
        <taxon>Metazoa</taxon>
        <taxon>Chordata</taxon>
        <taxon>Craniata</taxon>
        <taxon>Vertebrata</taxon>
        <taxon>Euteleostomi</taxon>
        <taxon>Mammalia</taxon>
        <taxon>Eutheria</taxon>
        <taxon>Euarchontoglires</taxon>
        <taxon>Primates</taxon>
        <taxon>Haplorrhini</taxon>
        <taxon>Catarrhini</taxon>
        <taxon>Cercopithecidae</taxon>
        <taxon>Cercopithecinae</taxon>
        <taxon>Macaca</taxon>
    </lineage>
</organism>
<sequence>MKDLFTRRLKVLRITSCSEMYANKKTDPERASLRPPFPFSSGHCYALTRHSELRVSRCFLPVNIGIQVLQL</sequence>
<dbReference type="EMBL" id="AB174052">
    <property type="protein sequence ID" value="BAE91114.1"/>
    <property type="molecule type" value="mRNA"/>
</dbReference>
<name>I7GEB1_MACFA</name>
<accession>I7GEB1</accession>
<proteinExistence type="evidence at transcript level"/>
<reference evidence="1" key="1">
    <citation type="journal article" date="2007" name="PLoS Biol.">
        <title>Rate of evolution in brain-expressed genes in humans and other primates.</title>
        <authorList>
            <person name="Wang H.-Y."/>
            <person name="Chien H.-C."/>
            <person name="Osada N."/>
            <person name="Hashimoto K."/>
            <person name="Sugano S."/>
            <person name="Gojobori T."/>
            <person name="Chou C.-K."/>
            <person name="Tsai S.-F."/>
            <person name="Wu C.-I."/>
            <person name="Shen C.-K.J."/>
        </authorList>
    </citation>
    <scope>NUCLEOTIDE SEQUENCE</scope>
</reference>
<evidence type="ECO:0000313" key="1">
    <source>
        <dbReference type="EMBL" id="BAE91114.1"/>
    </source>
</evidence>